<evidence type="ECO:0000256" key="2">
    <source>
        <dbReference type="ARBA" id="ARBA00022552"/>
    </source>
</evidence>
<dbReference type="RefSeq" id="WP_189607593.1">
    <property type="nucleotide sequence ID" value="NZ_BMXR01000002.1"/>
</dbReference>
<comment type="subcellular location">
    <subcellularLocation>
        <location evidence="6">Cytoplasm</location>
    </subcellularLocation>
</comment>
<sequence>MTDSVTLHPALYVVATPIGHLDDISMRATRVLQGVNVCCAEDTRHSKRLLDHLNARPKLVSLHEHNERDRTGFILSLLRDDQSVALISDAGTPLISDPGYHLVKAVAEAGYTVHPIPGPSAVITALSVSGLPTDRWVFEGFLPAKTGARQKRLQTLARDTRTLVFYESSHRILDSLNDMKTVFGSERPITLARELTKTFETVLRGTLEEVVAQVESDSNQQKGEFVLVVGGTTDEPEDFGLDPRKLAETLGPLMPPKQAAAAMVELIGGRKKQWYELITGLDKGTP</sequence>
<evidence type="ECO:0000256" key="6">
    <source>
        <dbReference type="HAMAP-Rule" id="MF_01877"/>
    </source>
</evidence>
<dbReference type="AlphaFoldDB" id="A0A918K5Q4"/>
<dbReference type="NCBIfam" id="TIGR00096">
    <property type="entry name" value="16S rRNA (cytidine(1402)-2'-O)-methyltransferase"/>
    <property type="match status" value="1"/>
</dbReference>
<comment type="similarity">
    <text evidence="6">Belongs to the methyltransferase superfamily. RsmI family.</text>
</comment>
<evidence type="ECO:0000256" key="1">
    <source>
        <dbReference type="ARBA" id="ARBA00022490"/>
    </source>
</evidence>
<dbReference type="GO" id="GO:0070677">
    <property type="term" value="F:rRNA (cytosine-2'-O-)-methyltransferase activity"/>
    <property type="evidence" value="ECO:0007669"/>
    <property type="project" value="UniProtKB-UniRule"/>
</dbReference>
<keyword evidence="3 6" id="KW-0489">Methyltransferase</keyword>
<dbReference type="Pfam" id="PF00590">
    <property type="entry name" value="TP_methylase"/>
    <property type="match status" value="1"/>
</dbReference>
<dbReference type="InterPro" id="IPR014777">
    <property type="entry name" value="4pyrrole_Mease_sub1"/>
</dbReference>
<reference evidence="8" key="1">
    <citation type="journal article" date="2014" name="Int. J. Syst. Evol. Microbiol.">
        <title>Complete genome sequence of Corynebacterium casei LMG S-19264T (=DSM 44701T), isolated from a smear-ripened cheese.</title>
        <authorList>
            <consortium name="US DOE Joint Genome Institute (JGI-PGF)"/>
            <person name="Walter F."/>
            <person name="Albersmeier A."/>
            <person name="Kalinowski J."/>
            <person name="Ruckert C."/>
        </authorList>
    </citation>
    <scope>NUCLEOTIDE SEQUENCE</scope>
    <source>
        <strain evidence="8">KCTC 22169</strain>
    </source>
</reference>
<comment type="function">
    <text evidence="6">Catalyzes the 2'-O-methylation of the ribose of cytidine 1402 (C1402) in 16S rRNA.</text>
</comment>
<keyword evidence="9" id="KW-1185">Reference proteome</keyword>
<dbReference type="InterPro" id="IPR035996">
    <property type="entry name" value="4pyrrol_Methylase_sf"/>
</dbReference>
<organism evidence="8 9">
    <name type="scientific">Saccharospirillum salsuginis</name>
    <dbReference type="NCBI Taxonomy" id="418750"/>
    <lineage>
        <taxon>Bacteria</taxon>
        <taxon>Pseudomonadati</taxon>
        <taxon>Pseudomonadota</taxon>
        <taxon>Gammaproteobacteria</taxon>
        <taxon>Oceanospirillales</taxon>
        <taxon>Saccharospirillaceae</taxon>
        <taxon>Saccharospirillum</taxon>
    </lineage>
</organism>
<dbReference type="InterPro" id="IPR000878">
    <property type="entry name" value="4pyrrol_Mease"/>
</dbReference>
<dbReference type="PANTHER" id="PTHR46111:SF1">
    <property type="entry name" value="RIBOSOMAL RNA SMALL SUBUNIT METHYLTRANSFERASE I"/>
    <property type="match status" value="1"/>
</dbReference>
<dbReference type="HAMAP" id="MF_01877">
    <property type="entry name" value="16SrRNA_methyltr_I"/>
    <property type="match status" value="1"/>
</dbReference>
<dbReference type="PIRSF" id="PIRSF005917">
    <property type="entry name" value="MTase_YraL"/>
    <property type="match status" value="1"/>
</dbReference>
<keyword evidence="4 6" id="KW-0808">Transferase</keyword>
<evidence type="ECO:0000259" key="7">
    <source>
        <dbReference type="Pfam" id="PF00590"/>
    </source>
</evidence>
<proteinExistence type="inferred from homology"/>
<dbReference type="SUPFAM" id="SSF53790">
    <property type="entry name" value="Tetrapyrrole methylase"/>
    <property type="match status" value="1"/>
</dbReference>
<dbReference type="InterPro" id="IPR014776">
    <property type="entry name" value="4pyrrole_Mease_sub2"/>
</dbReference>
<dbReference type="EC" id="2.1.1.198" evidence="6"/>
<reference evidence="8" key="2">
    <citation type="submission" date="2020-09" db="EMBL/GenBank/DDBJ databases">
        <authorList>
            <person name="Sun Q."/>
            <person name="Kim S."/>
        </authorList>
    </citation>
    <scope>NUCLEOTIDE SEQUENCE</scope>
    <source>
        <strain evidence="8">KCTC 22169</strain>
    </source>
</reference>
<protein>
    <recommendedName>
        <fullName evidence="6">Ribosomal RNA small subunit methyltransferase I</fullName>
        <ecNumber evidence="6">2.1.1.198</ecNumber>
    </recommendedName>
    <alternativeName>
        <fullName evidence="6">16S rRNA 2'-O-ribose C1402 methyltransferase</fullName>
    </alternativeName>
    <alternativeName>
        <fullName evidence="6">rRNA (cytidine-2'-O-)-methyltransferase RsmI</fullName>
    </alternativeName>
</protein>
<evidence type="ECO:0000313" key="8">
    <source>
        <dbReference type="EMBL" id="GGX46619.1"/>
    </source>
</evidence>
<dbReference type="FunFam" id="3.30.950.10:FF:000002">
    <property type="entry name" value="Ribosomal RNA small subunit methyltransferase I"/>
    <property type="match status" value="1"/>
</dbReference>
<dbReference type="Proteomes" id="UP000626148">
    <property type="component" value="Unassembled WGS sequence"/>
</dbReference>
<dbReference type="EMBL" id="BMXR01000002">
    <property type="protein sequence ID" value="GGX46619.1"/>
    <property type="molecule type" value="Genomic_DNA"/>
</dbReference>
<gene>
    <name evidence="6 8" type="primary">rsmI</name>
    <name evidence="8" type="ORF">GCM10007392_12160</name>
</gene>
<evidence type="ECO:0000256" key="5">
    <source>
        <dbReference type="ARBA" id="ARBA00022691"/>
    </source>
</evidence>
<keyword evidence="5 6" id="KW-0949">S-adenosyl-L-methionine</keyword>
<dbReference type="InterPro" id="IPR008189">
    <property type="entry name" value="rRNA_ssu_MeTfrase_I"/>
</dbReference>
<keyword evidence="2 6" id="KW-0698">rRNA processing</keyword>
<evidence type="ECO:0000313" key="9">
    <source>
        <dbReference type="Proteomes" id="UP000626148"/>
    </source>
</evidence>
<dbReference type="FunFam" id="3.40.1010.10:FF:000007">
    <property type="entry name" value="Ribosomal RNA small subunit methyltransferase I"/>
    <property type="match status" value="1"/>
</dbReference>
<name>A0A918K5Q4_9GAMM</name>
<keyword evidence="1 6" id="KW-0963">Cytoplasm</keyword>
<feature type="domain" description="Tetrapyrrole methylase" evidence="7">
    <location>
        <begin position="11"/>
        <end position="210"/>
    </location>
</feature>
<comment type="caution">
    <text evidence="8">The sequence shown here is derived from an EMBL/GenBank/DDBJ whole genome shotgun (WGS) entry which is preliminary data.</text>
</comment>
<dbReference type="Gene3D" id="3.40.1010.10">
    <property type="entry name" value="Cobalt-precorrin-4 Transmethylase, Domain 1"/>
    <property type="match status" value="1"/>
</dbReference>
<dbReference type="InterPro" id="IPR018063">
    <property type="entry name" value="SAM_MeTrfase_RsmI_CS"/>
</dbReference>
<evidence type="ECO:0000256" key="4">
    <source>
        <dbReference type="ARBA" id="ARBA00022679"/>
    </source>
</evidence>
<accession>A0A918K5Q4</accession>
<evidence type="ECO:0000256" key="3">
    <source>
        <dbReference type="ARBA" id="ARBA00022603"/>
    </source>
</evidence>
<dbReference type="CDD" id="cd11648">
    <property type="entry name" value="RsmI"/>
    <property type="match status" value="1"/>
</dbReference>
<dbReference type="GO" id="GO:0005737">
    <property type="term" value="C:cytoplasm"/>
    <property type="evidence" value="ECO:0007669"/>
    <property type="project" value="UniProtKB-SubCell"/>
</dbReference>
<dbReference type="PROSITE" id="PS01296">
    <property type="entry name" value="RSMI"/>
    <property type="match status" value="1"/>
</dbReference>
<dbReference type="Gene3D" id="3.30.950.10">
    <property type="entry name" value="Methyltransferase, Cobalt-precorrin-4 Transmethylase, Domain 2"/>
    <property type="match status" value="1"/>
</dbReference>
<dbReference type="PANTHER" id="PTHR46111">
    <property type="entry name" value="RIBOSOMAL RNA SMALL SUBUNIT METHYLTRANSFERASE I"/>
    <property type="match status" value="1"/>
</dbReference>
<comment type="catalytic activity">
    <reaction evidence="6">
        <text>cytidine(1402) in 16S rRNA + S-adenosyl-L-methionine = 2'-O-methylcytidine(1402) in 16S rRNA + S-adenosyl-L-homocysteine + H(+)</text>
        <dbReference type="Rhea" id="RHEA:42924"/>
        <dbReference type="Rhea" id="RHEA-COMP:10285"/>
        <dbReference type="Rhea" id="RHEA-COMP:10286"/>
        <dbReference type="ChEBI" id="CHEBI:15378"/>
        <dbReference type="ChEBI" id="CHEBI:57856"/>
        <dbReference type="ChEBI" id="CHEBI:59789"/>
        <dbReference type="ChEBI" id="CHEBI:74495"/>
        <dbReference type="ChEBI" id="CHEBI:82748"/>
        <dbReference type="EC" id="2.1.1.198"/>
    </reaction>
</comment>